<keyword evidence="1" id="KW-0444">Lipid biosynthesis</keyword>
<keyword evidence="3" id="KW-0443">Lipid metabolism</keyword>
<dbReference type="Proteomes" id="UP000320773">
    <property type="component" value="Unassembled WGS sequence"/>
</dbReference>
<organism evidence="4 5">
    <name type="scientific">Flavobacterium branchiophilum</name>
    <dbReference type="NCBI Taxonomy" id="55197"/>
    <lineage>
        <taxon>Bacteria</taxon>
        <taxon>Pseudomonadati</taxon>
        <taxon>Bacteroidota</taxon>
        <taxon>Flavobacteriia</taxon>
        <taxon>Flavobacteriales</taxon>
        <taxon>Flavobacteriaceae</taxon>
        <taxon>Flavobacterium</taxon>
    </lineage>
</organism>
<dbReference type="Pfam" id="PF04336">
    <property type="entry name" value="ACP_PD"/>
    <property type="match status" value="1"/>
</dbReference>
<dbReference type="PIRSF" id="PIRSF011489">
    <property type="entry name" value="DUF479"/>
    <property type="match status" value="1"/>
</dbReference>
<evidence type="ECO:0000313" key="4">
    <source>
        <dbReference type="EMBL" id="TQM41747.1"/>
    </source>
</evidence>
<dbReference type="InterPro" id="IPR007431">
    <property type="entry name" value="ACP_PD"/>
</dbReference>
<proteinExistence type="predicted"/>
<evidence type="ECO:0000256" key="1">
    <source>
        <dbReference type="ARBA" id="ARBA00022516"/>
    </source>
</evidence>
<reference evidence="4 5" key="1">
    <citation type="submission" date="2019-06" db="EMBL/GenBank/DDBJ databases">
        <title>Genomic Encyclopedia of Archaeal and Bacterial Type Strains, Phase II (KMG-II): from individual species to whole genera.</title>
        <authorList>
            <person name="Goeker M."/>
        </authorList>
    </citation>
    <scope>NUCLEOTIDE SEQUENCE [LARGE SCALE GENOMIC DNA]</scope>
    <source>
        <strain evidence="4 5">DSM 24789</strain>
    </source>
</reference>
<keyword evidence="2" id="KW-0378">Hydrolase</keyword>
<gene>
    <name evidence="4" type="ORF">BC670_2745</name>
</gene>
<comment type="caution">
    <text evidence="4">The sequence shown here is derived from an EMBL/GenBank/DDBJ whole genome shotgun (WGS) entry which is preliminary data.</text>
</comment>
<evidence type="ECO:0000256" key="2">
    <source>
        <dbReference type="ARBA" id="ARBA00022801"/>
    </source>
</evidence>
<dbReference type="PANTHER" id="PTHR38764:SF1">
    <property type="entry name" value="ACYL CARRIER PROTEIN PHOSPHODIESTERASE"/>
    <property type="match status" value="1"/>
</dbReference>
<name>A0A543G6P2_9FLAO</name>
<protein>
    <submittedName>
        <fullName evidence="4">Acyl carrier protein phosphodiesterase</fullName>
    </submittedName>
</protein>
<evidence type="ECO:0000313" key="5">
    <source>
        <dbReference type="Proteomes" id="UP000320773"/>
    </source>
</evidence>
<dbReference type="PANTHER" id="PTHR38764">
    <property type="entry name" value="ACYL CARRIER PROTEIN PHOSPHODIESTERASE"/>
    <property type="match status" value="1"/>
</dbReference>
<dbReference type="EMBL" id="VFPJ01000001">
    <property type="protein sequence ID" value="TQM41747.1"/>
    <property type="molecule type" value="Genomic_DNA"/>
</dbReference>
<dbReference type="AlphaFoldDB" id="A0A543G6P2"/>
<dbReference type="GO" id="GO:0008770">
    <property type="term" value="F:[acyl-carrier-protein] phosphodiesterase activity"/>
    <property type="evidence" value="ECO:0007669"/>
    <property type="project" value="InterPro"/>
</dbReference>
<sequence>MFGKQKTDIFDTNKQTMNFLAHIYLSNNNDLIKIGNFMADGIRGKHFETYPKDIQIGIVLHRAIDTYTDAHPVFRQSKHRLHQDFGHYSGIIVDIFYDHFLAKNWSQFSDEKLSDYVQNFYQSLYTHWDFLNDKTKHLLPYMKVQNWLESYQSLEGLHQILVQMDKRMQNQSNMSAAIAVLKKYYNEFETEFFEFFINLQSFSNEKLNLLCLEFQKS</sequence>
<accession>A0A543G6P2</accession>
<dbReference type="GO" id="GO:0006633">
    <property type="term" value="P:fatty acid biosynthetic process"/>
    <property type="evidence" value="ECO:0007669"/>
    <property type="project" value="InterPro"/>
</dbReference>
<evidence type="ECO:0000256" key="3">
    <source>
        <dbReference type="ARBA" id="ARBA00023098"/>
    </source>
</evidence>